<keyword evidence="1" id="KW-0472">Membrane</keyword>
<dbReference type="AlphaFoldDB" id="A0AAE9YT51"/>
<accession>A0AAE9YT51</accession>
<reference evidence="2 3" key="2">
    <citation type="journal article" date="2022" name="Mar. Drugs">
        <title>Bioassay-Guided Fractionation Leads to the Detection of Cholic Acid Generated by the Rare Thalassomonas sp.</title>
        <authorList>
            <person name="Pheiffer F."/>
            <person name="Schneider Y.K."/>
            <person name="Hansen E.H."/>
            <person name="Andersen J.H."/>
            <person name="Isaksson J."/>
            <person name="Busche T."/>
            <person name="R C."/>
            <person name="Kalinowski J."/>
            <person name="Zyl L.V."/>
            <person name="Trindade M."/>
        </authorList>
    </citation>
    <scope>NUCLEOTIDE SEQUENCE [LARGE SCALE GENOMIC DNA]</scope>
    <source>
        <strain evidence="2 3">A5K-106</strain>
    </source>
</reference>
<sequence>MMQTTGFGLSTAAGAAVGSAIVKSSLGIAMLATPVGWVFAIGTALALGYGAAKFGDGLGQWVAGLAYDTSAHFSRF</sequence>
<reference evidence="2 3" key="1">
    <citation type="journal article" date="2015" name="Genome Announc.">
        <title>Draft Genome Sequences of Marine Isolates of Thalassomonas viridans and Thalassomonas actiniarum.</title>
        <authorList>
            <person name="Olonade I."/>
            <person name="van Zyl L.J."/>
            <person name="Trindade M."/>
        </authorList>
    </citation>
    <scope>NUCLEOTIDE SEQUENCE [LARGE SCALE GENOMIC DNA]</scope>
    <source>
        <strain evidence="2 3">A5K-106</strain>
    </source>
</reference>
<dbReference type="EMBL" id="CP059735">
    <property type="protein sequence ID" value="WDE00745.1"/>
    <property type="molecule type" value="Genomic_DNA"/>
</dbReference>
<dbReference type="KEGG" id="tact:SG35_008990"/>
<evidence type="ECO:0000313" key="2">
    <source>
        <dbReference type="EMBL" id="WDE00745.1"/>
    </source>
</evidence>
<name>A0AAE9YT51_9GAMM</name>
<evidence type="ECO:0000256" key="1">
    <source>
        <dbReference type="SAM" id="Phobius"/>
    </source>
</evidence>
<dbReference type="RefSeq" id="WP_152646576.1">
    <property type="nucleotide sequence ID" value="NZ_CP059735.1"/>
</dbReference>
<protein>
    <submittedName>
        <fullName evidence="2">Uncharacterized protein</fullName>
    </submittedName>
</protein>
<gene>
    <name evidence="2" type="ORF">SG35_008990</name>
</gene>
<keyword evidence="1" id="KW-1133">Transmembrane helix</keyword>
<evidence type="ECO:0000313" key="3">
    <source>
        <dbReference type="Proteomes" id="UP000032568"/>
    </source>
</evidence>
<proteinExistence type="predicted"/>
<organism evidence="2 3">
    <name type="scientific">Thalassomonas actiniarum</name>
    <dbReference type="NCBI Taxonomy" id="485447"/>
    <lineage>
        <taxon>Bacteria</taxon>
        <taxon>Pseudomonadati</taxon>
        <taxon>Pseudomonadota</taxon>
        <taxon>Gammaproteobacteria</taxon>
        <taxon>Alteromonadales</taxon>
        <taxon>Colwelliaceae</taxon>
        <taxon>Thalassomonas</taxon>
    </lineage>
</organism>
<feature type="transmembrane region" description="Helical" evidence="1">
    <location>
        <begin position="30"/>
        <end position="52"/>
    </location>
</feature>
<keyword evidence="3" id="KW-1185">Reference proteome</keyword>
<dbReference type="Proteomes" id="UP000032568">
    <property type="component" value="Chromosome"/>
</dbReference>
<keyword evidence="1" id="KW-0812">Transmembrane</keyword>